<evidence type="ECO:0000313" key="1">
    <source>
        <dbReference type="EMBL" id="KAJ9091789.1"/>
    </source>
</evidence>
<keyword evidence="2" id="KW-1185">Reference proteome</keyword>
<dbReference type="EMBL" id="JASBWT010000046">
    <property type="protein sequence ID" value="KAJ9091789.1"/>
    <property type="molecule type" value="Genomic_DNA"/>
</dbReference>
<name>A0ACC2UXW8_9TREE</name>
<comment type="caution">
    <text evidence="1">The sequence shown here is derived from an EMBL/GenBank/DDBJ whole genome shotgun (WGS) entry which is preliminary data.</text>
</comment>
<dbReference type="Proteomes" id="UP001227268">
    <property type="component" value="Unassembled WGS sequence"/>
</dbReference>
<sequence>MPLRYLPPIIPVALGTYLGLTWNTAPFKFHQQGSFPFKYEVLTPALVKDIEEMRQRWDIGGVSIAVVKQDDGEEYDQWKADTFGLGDADWTGAEDGMAFAGNAWGAGLGVAPSNPWANGGLKKNAEVWFDKV</sequence>
<gene>
    <name evidence="1" type="ORF">QFC21_007092</name>
</gene>
<proteinExistence type="predicted"/>
<accession>A0ACC2UXW8</accession>
<reference evidence="1" key="1">
    <citation type="submission" date="2023-04" db="EMBL/GenBank/DDBJ databases">
        <title>Draft Genome sequencing of Naganishia species isolated from polar environments using Oxford Nanopore Technology.</title>
        <authorList>
            <person name="Leo P."/>
            <person name="Venkateswaran K."/>
        </authorList>
    </citation>
    <scope>NUCLEOTIDE SEQUENCE</scope>
    <source>
        <strain evidence="1">MNA-CCFEE 5423</strain>
    </source>
</reference>
<protein>
    <submittedName>
        <fullName evidence="1">Uncharacterized protein</fullName>
    </submittedName>
</protein>
<evidence type="ECO:0000313" key="2">
    <source>
        <dbReference type="Proteomes" id="UP001227268"/>
    </source>
</evidence>
<organism evidence="1 2">
    <name type="scientific">Naganishia friedmannii</name>
    <dbReference type="NCBI Taxonomy" id="89922"/>
    <lineage>
        <taxon>Eukaryota</taxon>
        <taxon>Fungi</taxon>
        <taxon>Dikarya</taxon>
        <taxon>Basidiomycota</taxon>
        <taxon>Agaricomycotina</taxon>
        <taxon>Tremellomycetes</taxon>
        <taxon>Filobasidiales</taxon>
        <taxon>Filobasidiaceae</taxon>
        <taxon>Naganishia</taxon>
    </lineage>
</organism>